<proteinExistence type="predicted"/>
<dbReference type="EMBL" id="JBHEZZ010000001">
    <property type="protein sequence ID" value="MFC1400258.1"/>
    <property type="molecule type" value="Genomic_DNA"/>
</dbReference>
<sequence>MVDSNALASHWREDVPVAGSSHLPPDVGYAKALTNQGYSFDVAVADLVDNSIDAGADLVAVHFLRSADRLHTLLVLDNGQGMNERDLDLAMTVGRRRDYGSSALGMYGTGLKAASLSHAGALTVISRTKSSRPAGRKLTSEGIEDNFRCDTVDKDFAQEQIDVYDGVIGFQGTIVRWDRVNAFETVAPGETDAFLAKATQSLERHLGLHLHRFLARGLKLDIVVTDVDTGEETQHDGVESLDPFGYKIPGRKGYPRELTAEVEGVGQVALEAHIWVAKSRLAGYAQIGSPIQRQGFYFYRNDRLVQAGGWNNLRTPESHLNLARIEVDLPAQANRVFSLDVKKEGVQVMPAFTFGVESACDAEGRTFRHYLADAEAAYRDGNSRQVVERPAIVAPGKGFDPKVKRSVREQLAVKAAEDPIRIEWTALPEDRFFELDREHNAIHLNKAFREDFNGGRRGGANDAPVTKTLLYLLLQDCFGLGRWEKKRADRIDYWNAILLSAVLAQRERLERSTS</sequence>
<protein>
    <submittedName>
        <fullName evidence="1">ATP-binding protein</fullName>
    </submittedName>
</protein>
<keyword evidence="1" id="KW-0067">ATP-binding</keyword>
<evidence type="ECO:0000313" key="2">
    <source>
        <dbReference type="Proteomes" id="UP001592528"/>
    </source>
</evidence>
<keyword evidence="2" id="KW-1185">Reference proteome</keyword>
<name>A0ABV6UFN7_9ACTN</name>
<dbReference type="Pfam" id="PF13589">
    <property type="entry name" value="HATPase_c_3"/>
    <property type="match status" value="1"/>
</dbReference>
<keyword evidence="1" id="KW-0547">Nucleotide-binding</keyword>
<dbReference type="InterPro" id="IPR036890">
    <property type="entry name" value="HATPase_C_sf"/>
</dbReference>
<dbReference type="Proteomes" id="UP001592528">
    <property type="component" value="Unassembled WGS sequence"/>
</dbReference>
<dbReference type="Gene3D" id="3.30.565.10">
    <property type="entry name" value="Histidine kinase-like ATPase, C-terminal domain"/>
    <property type="match status" value="1"/>
</dbReference>
<gene>
    <name evidence="1" type="ORF">ACEZDJ_03035</name>
</gene>
<reference evidence="1 2" key="1">
    <citation type="submission" date="2024-09" db="EMBL/GenBank/DDBJ databases">
        <authorList>
            <person name="Lee S.D."/>
        </authorList>
    </citation>
    <scope>NUCLEOTIDE SEQUENCE [LARGE SCALE GENOMIC DNA]</scope>
    <source>
        <strain evidence="1 2">N1-5</strain>
    </source>
</reference>
<organism evidence="1 2">
    <name type="scientific">Streptacidiphilus cavernicola</name>
    <dbReference type="NCBI Taxonomy" id="3342716"/>
    <lineage>
        <taxon>Bacteria</taxon>
        <taxon>Bacillati</taxon>
        <taxon>Actinomycetota</taxon>
        <taxon>Actinomycetes</taxon>
        <taxon>Kitasatosporales</taxon>
        <taxon>Streptomycetaceae</taxon>
        <taxon>Streptacidiphilus</taxon>
    </lineage>
</organism>
<dbReference type="SUPFAM" id="SSF55874">
    <property type="entry name" value="ATPase domain of HSP90 chaperone/DNA topoisomerase II/histidine kinase"/>
    <property type="match status" value="1"/>
</dbReference>
<dbReference type="GO" id="GO:0005524">
    <property type="term" value="F:ATP binding"/>
    <property type="evidence" value="ECO:0007669"/>
    <property type="project" value="UniProtKB-KW"/>
</dbReference>
<evidence type="ECO:0000313" key="1">
    <source>
        <dbReference type="EMBL" id="MFC1400258.1"/>
    </source>
</evidence>
<accession>A0ABV6UFN7</accession>
<dbReference type="RefSeq" id="WP_030251266.1">
    <property type="nucleotide sequence ID" value="NZ_JBHEZZ010000001.1"/>
</dbReference>
<comment type="caution">
    <text evidence="1">The sequence shown here is derived from an EMBL/GenBank/DDBJ whole genome shotgun (WGS) entry which is preliminary data.</text>
</comment>